<accession>A0A1E5VBG7</accession>
<dbReference type="PANTHER" id="PTHR10744">
    <property type="entry name" value="40S RIBOSOMAL PROTEIN S11 FAMILY MEMBER"/>
    <property type="match status" value="1"/>
</dbReference>
<organism evidence="4 5">
    <name type="scientific">Dichanthelium oligosanthes</name>
    <dbReference type="NCBI Taxonomy" id="888268"/>
    <lineage>
        <taxon>Eukaryota</taxon>
        <taxon>Viridiplantae</taxon>
        <taxon>Streptophyta</taxon>
        <taxon>Embryophyta</taxon>
        <taxon>Tracheophyta</taxon>
        <taxon>Spermatophyta</taxon>
        <taxon>Magnoliopsida</taxon>
        <taxon>Liliopsida</taxon>
        <taxon>Poales</taxon>
        <taxon>Poaceae</taxon>
        <taxon>PACMAD clade</taxon>
        <taxon>Panicoideae</taxon>
        <taxon>Panicodae</taxon>
        <taxon>Paniceae</taxon>
        <taxon>Dichantheliinae</taxon>
        <taxon>Dichanthelium</taxon>
    </lineage>
</organism>
<dbReference type="EMBL" id="LWDX02045567">
    <property type="protein sequence ID" value="OEL22354.1"/>
    <property type="molecule type" value="Genomic_DNA"/>
</dbReference>
<dbReference type="InterPro" id="IPR012340">
    <property type="entry name" value="NA-bd_OB-fold"/>
</dbReference>
<evidence type="ECO:0000313" key="4">
    <source>
        <dbReference type="EMBL" id="OEL22354.1"/>
    </source>
</evidence>
<name>A0A1E5VBG7_9POAL</name>
<dbReference type="GO" id="GO:0006412">
    <property type="term" value="P:translation"/>
    <property type="evidence" value="ECO:0007669"/>
    <property type="project" value="InterPro"/>
</dbReference>
<dbReference type="PANTHER" id="PTHR10744:SF1">
    <property type="entry name" value="SMALL RIBOSOMAL SUBUNIT PROTEIN US17M"/>
    <property type="match status" value="1"/>
</dbReference>
<evidence type="ECO:0000256" key="2">
    <source>
        <dbReference type="ARBA" id="ARBA00022980"/>
    </source>
</evidence>
<dbReference type="STRING" id="888268.A0A1E5VBG7"/>
<keyword evidence="2" id="KW-0689">Ribosomal protein</keyword>
<comment type="caution">
    <text evidence="4">The sequence shown here is derived from an EMBL/GenBank/DDBJ whole genome shotgun (WGS) entry which is preliminary data.</text>
</comment>
<evidence type="ECO:0000256" key="1">
    <source>
        <dbReference type="ARBA" id="ARBA00010254"/>
    </source>
</evidence>
<sequence>MGIVVSNKMQKSVVVAVDRLFHHKMYNCYVKRTSKFMAHNEDDAYNISDRV</sequence>
<evidence type="ECO:0008006" key="6">
    <source>
        <dbReference type="Google" id="ProtNLM"/>
    </source>
</evidence>
<dbReference type="InterPro" id="IPR000266">
    <property type="entry name" value="Ribosomal_uS17"/>
</dbReference>
<evidence type="ECO:0000313" key="5">
    <source>
        <dbReference type="Proteomes" id="UP000095767"/>
    </source>
</evidence>
<dbReference type="AlphaFoldDB" id="A0A1E5VBG7"/>
<dbReference type="GO" id="GO:0003735">
    <property type="term" value="F:structural constituent of ribosome"/>
    <property type="evidence" value="ECO:0007669"/>
    <property type="project" value="InterPro"/>
</dbReference>
<comment type="similarity">
    <text evidence="1">Belongs to the universal ribosomal protein uS17 family.</text>
</comment>
<proteinExistence type="inferred from homology"/>
<dbReference type="Gene3D" id="2.40.50.140">
    <property type="entry name" value="Nucleic acid-binding proteins"/>
    <property type="match status" value="1"/>
</dbReference>
<dbReference type="OrthoDB" id="274752at2759"/>
<dbReference type="CDD" id="cd00364">
    <property type="entry name" value="Ribosomal_uS17"/>
    <property type="match status" value="1"/>
</dbReference>
<keyword evidence="3" id="KW-0687">Ribonucleoprotein</keyword>
<gene>
    <name evidence="4" type="ORF">BAE44_0016627</name>
</gene>
<dbReference type="GO" id="GO:0005840">
    <property type="term" value="C:ribosome"/>
    <property type="evidence" value="ECO:0007669"/>
    <property type="project" value="UniProtKB-KW"/>
</dbReference>
<dbReference type="Proteomes" id="UP000095767">
    <property type="component" value="Unassembled WGS sequence"/>
</dbReference>
<feature type="non-terminal residue" evidence="4">
    <location>
        <position position="51"/>
    </location>
</feature>
<dbReference type="GO" id="GO:1990904">
    <property type="term" value="C:ribonucleoprotein complex"/>
    <property type="evidence" value="ECO:0007669"/>
    <property type="project" value="UniProtKB-KW"/>
</dbReference>
<evidence type="ECO:0000256" key="3">
    <source>
        <dbReference type="ARBA" id="ARBA00023274"/>
    </source>
</evidence>
<dbReference type="Pfam" id="PF00366">
    <property type="entry name" value="Ribosomal_S17"/>
    <property type="match status" value="1"/>
</dbReference>
<reference evidence="4 5" key="1">
    <citation type="submission" date="2016-09" db="EMBL/GenBank/DDBJ databases">
        <title>The draft genome of Dichanthelium oligosanthes: A C3 panicoid grass species.</title>
        <authorList>
            <person name="Studer A.J."/>
            <person name="Schnable J.C."/>
            <person name="Brutnell T.P."/>
        </authorList>
    </citation>
    <scope>NUCLEOTIDE SEQUENCE [LARGE SCALE GENOMIC DNA]</scope>
    <source>
        <strain evidence="5">cv. Kellogg 1175</strain>
        <tissue evidence="4">Leaf</tissue>
    </source>
</reference>
<protein>
    <recommendedName>
        <fullName evidence="6">30S ribosomal protein S17</fullName>
    </recommendedName>
</protein>
<dbReference type="SUPFAM" id="SSF50249">
    <property type="entry name" value="Nucleic acid-binding proteins"/>
    <property type="match status" value="1"/>
</dbReference>
<keyword evidence="5" id="KW-1185">Reference proteome</keyword>